<dbReference type="Gene3D" id="2.60.40.150">
    <property type="entry name" value="C2 domain"/>
    <property type="match status" value="1"/>
</dbReference>
<dbReference type="EnsemblMetazoa" id="tetur13g00140.1">
    <property type="protein sequence ID" value="tetur13g00140.1"/>
    <property type="gene ID" value="tetur13g00140"/>
</dbReference>
<protein>
    <recommendedName>
        <fullName evidence="1">C2 domain-containing protein</fullName>
    </recommendedName>
</protein>
<keyword evidence="3" id="KW-1185">Reference proteome</keyword>
<dbReference type="GO" id="GO:0043130">
    <property type="term" value="F:ubiquitin binding"/>
    <property type="evidence" value="ECO:0007669"/>
    <property type="project" value="TreeGrafter"/>
</dbReference>
<dbReference type="InterPro" id="IPR035892">
    <property type="entry name" value="C2_domain_sf"/>
</dbReference>
<dbReference type="EMBL" id="CAEY01000163">
    <property type="status" value="NOT_ANNOTATED_CDS"/>
    <property type="molecule type" value="Genomic_DNA"/>
</dbReference>
<name>T1KJJ2_TETUR</name>
<dbReference type="GO" id="GO:0031624">
    <property type="term" value="F:ubiquitin conjugating enzyme binding"/>
    <property type="evidence" value="ECO:0007669"/>
    <property type="project" value="TreeGrafter"/>
</dbReference>
<dbReference type="SUPFAM" id="SSF49562">
    <property type="entry name" value="C2 domain (Calcium/lipid-binding domain, CaLB)"/>
    <property type="match status" value="1"/>
</dbReference>
<dbReference type="GO" id="GO:0006511">
    <property type="term" value="P:ubiquitin-dependent protein catabolic process"/>
    <property type="evidence" value="ECO:0007669"/>
    <property type="project" value="TreeGrafter"/>
</dbReference>
<dbReference type="PROSITE" id="PS50004">
    <property type="entry name" value="C2"/>
    <property type="match status" value="1"/>
</dbReference>
<dbReference type="GO" id="GO:0005737">
    <property type="term" value="C:cytoplasm"/>
    <property type="evidence" value="ECO:0007669"/>
    <property type="project" value="TreeGrafter"/>
</dbReference>
<reference evidence="3" key="1">
    <citation type="submission" date="2011-08" db="EMBL/GenBank/DDBJ databases">
        <authorList>
            <person name="Rombauts S."/>
        </authorList>
    </citation>
    <scope>NUCLEOTIDE SEQUENCE</scope>
    <source>
        <strain evidence="3">London</strain>
    </source>
</reference>
<dbReference type="PANTHER" id="PTHR16461">
    <property type="entry name" value="TOLL-INTERACTING PROTEIN"/>
    <property type="match status" value="1"/>
</dbReference>
<dbReference type="SMART" id="SM00239">
    <property type="entry name" value="C2"/>
    <property type="match status" value="1"/>
</dbReference>
<proteinExistence type="predicted"/>
<dbReference type="InterPro" id="IPR000008">
    <property type="entry name" value="C2_dom"/>
</dbReference>
<dbReference type="Proteomes" id="UP000015104">
    <property type="component" value="Unassembled WGS sequence"/>
</dbReference>
<dbReference type="HOGENOM" id="CLU_067725_1_0_1"/>
<dbReference type="eggNOG" id="ENOG502QWQA">
    <property type="taxonomic scope" value="Eukaryota"/>
</dbReference>
<feature type="domain" description="C2" evidence="1">
    <location>
        <begin position="47"/>
        <end position="168"/>
    </location>
</feature>
<dbReference type="CDD" id="cd04016">
    <property type="entry name" value="C2_Tollip"/>
    <property type="match status" value="1"/>
</dbReference>
<dbReference type="InterPro" id="IPR037301">
    <property type="entry name" value="Tollip_C2"/>
</dbReference>
<dbReference type="FunFam" id="2.60.40.150:FF:000214">
    <property type="entry name" value="Toll-interacting protein"/>
    <property type="match status" value="1"/>
</dbReference>
<dbReference type="AlphaFoldDB" id="T1KJJ2"/>
<accession>T1KJJ2</accession>
<evidence type="ECO:0000259" key="1">
    <source>
        <dbReference type="PROSITE" id="PS50004"/>
    </source>
</evidence>
<evidence type="ECO:0000313" key="3">
    <source>
        <dbReference type="Proteomes" id="UP000015104"/>
    </source>
</evidence>
<reference evidence="2" key="2">
    <citation type="submission" date="2015-06" db="UniProtKB">
        <authorList>
            <consortium name="EnsemblMetazoa"/>
        </authorList>
    </citation>
    <scope>IDENTIFICATION</scope>
</reference>
<dbReference type="PANTHER" id="PTHR16461:SF5">
    <property type="entry name" value="TOLL-INTERACTING PROTEIN"/>
    <property type="match status" value="1"/>
</dbReference>
<dbReference type="Pfam" id="PF00168">
    <property type="entry name" value="C2"/>
    <property type="match status" value="1"/>
</dbReference>
<sequence>MSSISEIYTDQPQRRFQRDRVMLQLPNDFLRLDSDLREPERHINLDQEAALALQHQYTNYNGFTDNIKGKLVITVVEAKLVKNYGVTRMDPYVRLRLGHQIYETRTCYNGAKNPRWNRIFHCSLPNGVDTIHIELYDECAFTMDEKIAWAEYKIPSQIFTGETVEHWIPLDGKQGESREGTICLILSFAILAKISSYL</sequence>
<evidence type="ECO:0000313" key="2">
    <source>
        <dbReference type="EnsemblMetazoa" id="tetur13g00140.1"/>
    </source>
</evidence>
<dbReference type="STRING" id="32264.T1KJJ2"/>
<organism evidence="2 3">
    <name type="scientific">Tetranychus urticae</name>
    <name type="common">Two-spotted spider mite</name>
    <dbReference type="NCBI Taxonomy" id="32264"/>
    <lineage>
        <taxon>Eukaryota</taxon>
        <taxon>Metazoa</taxon>
        <taxon>Ecdysozoa</taxon>
        <taxon>Arthropoda</taxon>
        <taxon>Chelicerata</taxon>
        <taxon>Arachnida</taxon>
        <taxon>Acari</taxon>
        <taxon>Acariformes</taxon>
        <taxon>Trombidiformes</taxon>
        <taxon>Prostigmata</taxon>
        <taxon>Eleutherengona</taxon>
        <taxon>Raphignathae</taxon>
        <taxon>Tetranychoidea</taxon>
        <taxon>Tetranychidae</taxon>
        <taxon>Tetranychus</taxon>
    </lineage>
</organism>